<dbReference type="EMBL" id="JANTQA010000032">
    <property type="protein sequence ID" value="KAJ3438839.1"/>
    <property type="molecule type" value="Genomic_DNA"/>
</dbReference>
<evidence type="ECO:0000313" key="1">
    <source>
        <dbReference type="EMBL" id="KAJ3438839.1"/>
    </source>
</evidence>
<name>A0AAV7ZAE4_9EUKA</name>
<organism evidence="1 2">
    <name type="scientific">Anaeramoeba flamelloides</name>
    <dbReference type="NCBI Taxonomy" id="1746091"/>
    <lineage>
        <taxon>Eukaryota</taxon>
        <taxon>Metamonada</taxon>
        <taxon>Anaeramoebidae</taxon>
        <taxon>Anaeramoeba</taxon>
    </lineage>
</organism>
<dbReference type="Proteomes" id="UP001146793">
    <property type="component" value="Unassembled WGS sequence"/>
</dbReference>
<protein>
    <submittedName>
        <fullName evidence="1">Uncharacterized protein</fullName>
    </submittedName>
</protein>
<proteinExistence type="predicted"/>
<gene>
    <name evidence="1" type="ORF">M0812_14854</name>
</gene>
<evidence type="ECO:0000313" key="2">
    <source>
        <dbReference type="Proteomes" id="UP001146793"/>
    </source>
</evidence>
<sequence>MIKIQPIVIMVQINKNQTKEIEQTKKILKPNKKIIIFKTKKNLLQKIISETNEYYKPTKYLKRKKFQKNENVINSFNTRFSSRKEYRLSENLKALYKKIHENDKKWQIKNKISQKKIAENIEKKSKFFFNNNQFLNMFSESTLKRISQTTFFNENLISSYNFDKIPEEEIQNQEKNLNIQEKKYKKTIIQLKKKKQKISLPKFLTKKRKTGI</sequence>
<comment type="caution">
    <text evidence="1">The sequence shown here is derived from an EMBL/GenBank/DDBJ whole genome shotgun (WGS) entry which is preliminary data.</text>
</comment>
<reference evidence="1" key="1">
    <citation type="submission" date="2022-08" db="EMBL/GenBank/DDBJ databases">
        <title>Novel sulphate-reducing endosymbionts in the free-living metamonad Anaeramoeba.</title>
        <authorList>
            <person name="Jerlstrom-Hultqvist J."/>
            <person name="Cepicka I."/>
            <person name="Gallot-Lavallee L."/>
            <person name="Salas-Leiva D."/>
            <person name="Curtis B.A."/>
            <person name="Zahonova K."/>
            <person name="Pipaliya S."/>
            <person name="Dacks J."/>
            <person name="Roger A.J."/>
        </authorList>
    </citation>
    <scope>NUCLEOTIDE SEQUENCE</scope>
    <source>
        <strain evidence="1">Busselton2</strain>
    </source>
</reference>
<accession>A0AAV7ZAE4</accession>
<dbReference type="AlphaFoldDB" id="A0AAV7ZAE4"/>